<comment type="caution">
    <text evidence="1">The sequence shown here is derived from an EMBL/GenBank/DDBJ whole genome shotgun (WGS) entry which is preliminary data.</text>
</comment>
<evidence type="ECO:0000313" key="2">
    <source>
        <dbReference type="Proteomes" id="UP000091967"/>
    </source>
</evidence>
<protein>
    <submittedName>
        <fullName evidence="1">Uncharacterized protein</fullName>
    </submittedName>
</protein>
<gene>
    <name evidence="1" type="ORF">FPOA_07694</name>
</gene>
<organism evidence="1 2">
    <name type="scientific">Fusarium poae</name>
    <dbReference type="NCBI Taxonomy" id="36050"/>
    <lineage>
        <taxon>Eukaryota</taxon>
        <taxon>Fungi</taxon>
        <taxon>Dikarya</taxon>
        <taxon>Ascomycota</taxon>
        <taxon>Pezizomycotina</taxon>
        <taxon>Sordariomycetes</taxon>
        <taxon>Hypocreomycetidae</taxon>
        <taxon>Hypocreales</taxon>
        <taxon>Nectriaceae</taxon>
        <taxon>Fusarium</taxon>
    </lineage>
</organism>
<reference evidence="1 2" key="1">
    <citation type="submission" date="2016-06" db="EMBL/GenBank/DDBJ databases">
        <title>Living apart together: crosstalk between the core and supernumerary genomes in a fungal plant pathogen.</title>
        <authorList>
            <person name="Vanheule A."/>
            <person name="Audenaert K."/>
            <person name="Warris S."/>
            <person name="Van De Geest H."/>
            <person name="Schijlen E."/>
            <person name="Hofte M."/>
            <person name="De Saeger S."/>
            <person name="Haesaert G."/>
            <person name="Waalwijk C."/>
            <person name="Van Der Lee T."/>
        </authorList>
    </citation>
    <scope>NUCLEOTIDE SEQUENCE [LARGE SCALE GENOMIC DNA]</scope>
    <source>
        <strain evidence="1 2">2516</strain>
    </source>
</reference>
<accession>A0A1B8AM08</accession>
<sequence>MALTEFAGHLHGKALRAPGNILLVPSTFAQERADPFPPRFLQLANSFVPFKVDDNLSNQAISFEDRIIRTDGVYRRVPMKIF</sequence>
<keyword evidence="2" id="KW-1185">Reference proteome</keyword>
<proteinExistence type="predicted"/>
<evidence type="ECO:0000313" key="1">
    <source>
        <dbReference type="EMBL" id="OBS21356.1"/>
    </source>
</evidence>
<dbReference type="EMBL" id="LYXU01000003">
    <property type="protein sequence ID" value="OBS21356.1"/>
    <property type="molecule type" value="Genomic_DNA"/>
</dbReference>
<dbReference type="AlphaFoldDB" id="A0A1B8AM08"/>
<name>A0A1B8AM08_FUSPO</name>
<dbReference type="Proteomes" id="UP000091967">
    <property type="component" value="Unassembled WGS sequence"/>
</dbReference>